<reference evidence="1" key="1">
    <citation type="submission" date="2024-05" db="EMBL/GenBank/DDBJ databases">
        <title>Planctomycetes of the genus Singulisphaera possess chitinolytic capabilities.</title>
        <authorList>
            <person name="Ivanova A."/>
        </authorList>
    </citation>
    <scope>NUCLEOTIDE SEQUENCE</scope>
    <source>
        <strain evidence="1">Ch08T</strain>
    </source>
</reference>
<dbReference type="PANTHER" id="PTHR43818">
    <property type="entry name" value="BCDNA.GH03377"/>
    <property type="match status" value="1"/>
</dbReference>
<dbReference type="EMBL" id="CP155447">
    <property type="protein sequence ID" value="XBH01200.1"/>
    <property type="molecule type" value="Genomic_DNA"/>
</dbReference>
<dbReference type="PROSITE" id="PS51318">
    <property type="entry name" value="TAT"/>
    <property type="match status" value="1"/>
</dbReference>
<dbReference type="AlphaFoldDB" id="A0AAU7C7V1"/>
<gene>
    <name evidence="1" type="ORF">V5E97_22915</name>
</gene>
<sequence length="461" mass="50713">MTEPKGGTSRREFLKDTGRIAAATSALAGVAIPSVHAGENNTIKVALIGCGGRGTGAAANALSVKHGPIKLVAMADVFPDKLNSSHDQLKKEFGDSSKTNSMDVPEDRKFIGFDAYKKAMECLEPGDVAIMATPPAFRWVQFGEAIARKLNVFMEKPITVDGPSTRRMLKLGEDSVKKNLKVGVGLMCRHCSARTELYNRIKDGELGNLLTLRAYRQTGPVGTAFTGPKPDGISELMYQIQRFHGFLWASGGCYSDFLIHNIDECCWMKDAWPVSAKGSGARTYREDNIDQNFDTYSVEYTFDDGTKFFLEGRNITGCHQEFASYAHGTKGSAVISTSGHSPAKCRIYKGQKITRKDLVWSAPQPEANPYQLEWDHLIDAIRNDEPYNEVKRGAEASLVTSMGRMACHTGQVVTFDEMLNCEHEFAPYVDQLTMDSPAPLQKGANGLYAVPQPGIVRNREF</sequence>
<dbReference type="InterPro" id="IPR006311">
    <property type="entry name" value="TAT_signal"/>
</dbReference>
<dbReference type="SUPFAM" id="SSF55347">
    <property type="entry name" value="Glyceraldehyde-3-phosphate dehydrogenase-like, C-terminal domain"/>
    <property type="match status" value="1"/>
</dbReference>
<dbReference type="SUPFAM" id="SSF51735">
    <property type="entry name" value="NAD(P)-binding Rossmann-fold domains"/>
    <property type="match status" value="1"/>
</dbReference>
<dbReference type="InterPro" id="IPR050463">
    <property type="entry name" value="Gfo/Idh/MocA_oxidrdct_glycsds"/>
</dbReference>
<proteinExistence type="predicted"/>
<name>A0AAU7C7V1_9BACT</name>
<organism evidence="1">
    <name type="scientific">Singulisphaera sp. Ch08</name>
    <dbReference type="NCBI Taxonomy" id="3120278"/>
    <lineage>
        <taxon>Bacteria</taxon>
        <taxon>Pseudomonadati</taxon>
        <taxon>Planctomycetota</taxon>
        <taxon>Planctomycetia</taxon>
        <taxon>Isosphaerales</taxon>
        <taxon>Isosphaeraceae</taxon>
        <taxon>Singulisphaera</taxon>
    </lineage>
</organism>
<evidence type="ECO:0000313" key="1">
    <source>
        <dbReference type="EMBL" id="XBH01200.1"/>
    </source>
</evidence>
<dbReference type="InterPro" id="IPR036291">
    <property type="entry name" value="NAD(P)-bd_dom_sf"/>
</dbReference>
<protein>
    <submittedName>
        <fullName evidence="1">Gfo/Idh/MocA family oxidoreductase</fullName>
    </submittedName>
</protein>
<dbReference type="Gene3D" id="3.40.50.720">
    <property type="entry name" value="NAD(P)-binding Rossmann-like Domain"/>
    <property type="match status" value="1"/>
</dbReference>
<dbReference type="RefSeq" id="WP_406693892.1">
    <property type="nucleotide sequence ID" value="NZ_CP155447.1"/>
</dbReference>
<dbReference type="PANTHER" id="PTHR43818:SF5">
    <property type="entry name" value="OXIDOREDUCTASE FAMILY PROTEIN"/>
    <property type="match status" value="1"/>
</dbReference>
<accession>A0AAU7C7V1</accession>
<dbReference type="Gene3D" id="3.30.360.10">
    <property type="entry name" value="Dihydrodipicolinate Reductase, domain 2"/>
    <property type="match status" value="1"/>
</dbReference>